<dbReference type="EMBL" id="JANAKD010000037">
    <property type="protein sequence ID" value="KAJ3498734.1"/>
    <property type="molecule type" value="Genomic_DNA"/>
</dbReference>
<reference evidence="1" key="1">
    <citation type="submission" date="2022-07" db="EMBL/GenBank/DDBJ databases">
        <title>Genome Sequence of Lecanicillium saksenae.</title>
        <authorList>
            <person name="Buettner E."/>
        </authorList>
    </citation>
    <scope>NUCLEOTIDE SEQUENCE</scope>
    <source>
        <strain evidence="1">VT-O1</strain>
    </source>
</reference>
<evidence type="ECO:0000313" key="2">
    <source>
        <dbReference type="Proteomes" id="UP001148737"/>
    </source>
</evidence>
<gene>
    <name evidence="1" type="ORF">NLG97_g907</name>
</gene>
<evidence type="ECO:0000313" key="1">
    <source>
        <dbReference type="EMBL" id="KAJ3498734.1"/>
    </source>
</evidence>
<sequence length="212" mass="23285">MVDSPYLALMLARCVDQDNFRDNMWLAGINPDGISGMLEGSRRRHADVMEDRDLLLISAIELVDFQYLEDPVQARTLLWLNELALSRRTVFAYLCGAMPSILNDVLMHGQDSAALEAAHTLVRTLTSEREYASATGSMESLEEALDEMGFRGLWKASFQEMPEENRAECFELTEKLIEHASGGLSRLASGAQSGSTGARGVSAGAPLKPTPF</sequence>
<protein>
    <submittedName>
        <fullName evidence="1">Uncharacterized protein</fullName>
    </submittedName>
</protein>
<accession>A0ACC1R5X3</accession>
<name>A0ACC1R5X3_9HYPO</name>
<proteinExistence type="predicted"/>
<comment type="caution">
    <text evidence="1">The sequence shown here is derived from an EMBL/GenBank/DDBJ whole genome shotgun (WGS) entry which is preliminary data.</text>
</comment>
<organism evidence="1 2">
    <name type="scientific">Lecanicillium saksenae</name>
    <dbReference type="NCBI Taxonomy" id="468837"/>
    <lineage>
        <taxon>Eukaryota</taxon>
        <taxon>Fungi</taxon>
        <taxon>Dikarya</taxon>
        <taxon>Ascomycota</taxon>
        <taxon>Pezizomycotina</taxon>
        <taxon>Sordariomycetes</taxon>
        <taxon>Hypocreomycetidae</taxon>
        <taxon>Hypocreales</taxon>
        <taxon>Cordycipitaceae</taxon>
        <taxon>Lecanicillium</taxon>
    </lineage>
</organism>
<dbReference type="Proteomes" id="UP001148737">
    <property type="component" value="Unassembled WGS sequence"/>
</dbReference>
<keyword evidence="2" id="KW-1185">Reference proteome</keyword>